<feature type="transmembrane region" description="Helical" evidence="1">
    <location>
        <begin position="6"/>
        <end position="23"/>
    </location>
</feature>
<sequence length="252" mass="27675">MLILVQNTAICALVAVFSALRMYAISGRKLTLTLLVLLLGSAPLVINLYTNASLSYACVVSLNGPPVCSWRRSFSQNLHQRLFILAGACSVVSDLIVLVTTWLRTFNVVREVGRFRTSASLGRLLLRDGSAYFRVMTILGIMEVTIETLNTNAQTDWPYLGFLRLSLSSILISRFILGLRQIKSNARNNSSQIAPDVYGTNSHGTRFIEETSADLHSDSFGGFSTVIVFDDWGDQDDVLGNDEIEEDAGPSS</sequence>
<organism evidence="2 3">
    <name type="scientific">Laetiporus sulphureus 93-53</name>
    <dbReference type="NCBI Taxonomy" id="1314785"/>
    <lineage>
        <taxon>Eukaryota</taxon>
        <taxon>Fungi</taxon>
        <taxon>Dikarya</taxon>
        <taxon>Basidiomycota</taxon>
        <taxon>Agaricomycotina</taxon>
        <taxon>Agaricomycetes</taxon>
        <taxon>Polyporales</taxon>
        <taxon>Laetiporus</taxon>
    </lineage>
</organism>
<dbReference type="RefSeq" id="XP_040767006.1">
    <property type="nucleotide sequence ID" value="XM_040914264.1"/>
</dbReference>
<proteinExistence type="predicted"/>
<dbReference type="InParanoid" id="A0A165FP71"/>
<accession>A0A165FP71</accession>
<gene>
    <name evidence="2" type="ORF">LAESUDRAFT_810883</name>
</gene>
<dbReference type="AlphaFoldDB" id="A0A165FP71"/>
<evidence type="ECO:0000256" key="1">
    <source>
        <dbReference type="SAM" id="Phobius"/>
    </source>
</evidence>
<keyword evidence="1" id="KW-0812">Transmembrane</keyword>
<protein>
    <submittedName>
        <fullName evidence="2">Uncharacterized protein</fullName>
    </submittedName>
</protein>
<dbReference type="Proteomes" id="UP000076871">
    <property type="component" value="Unassembled WGS sequence"/>
</dbReference>
<keyword evidence="1" id="KW-0472">Membrane</keyword>
<dbReference type="OrthoDB" id="2742807at2759"/>
<dbReference type="GeneID" id="63831291"/>
<feature type="transmembrane region" description="Helical" evidence="1">
    <location>
        <begin position="30"/>
        <end position="49"/>
    </location>
</feature>
<name>A0A165FP71_9APHY</name>
<keyword evidence="3" id="KW-1185">Reference proteome</keyword>
<evidence type="ECO:0000313" key="2">
    <source>
        <dbReference type="EMBL" id="KZT09266.1"/>
    </source>
</evidence>
<evidence type="ECO:0000313" key="3">
    <source>
        <dbReference type="Proteomes" id="UP000076871"/>
    </source>
</evidence>
<reference evidence="2 3" key="1">
    <citation type="journal article" date="2016" name="Mol. Biol. Evol.">
        <title>Comparative Genomics of Early-Diverging Mushroom-Forming Fungi Provides Insights into the Origins of Lignocellulose Decay Capabilities.</title>
        <authorList>
            <person name="Nagy L.G."/>
            <person name="Riley R."/>
            <person name="Tritt A."/>
            <person name="Adam C."/>
            <person name="Daum C."/>
            <person name="Floudas D."/>
            <person name="Sun H."/>
            <person name="Yadav J.S."/>
            <person name="Pangilinan J."/>
            <person name="Larsson K.H."/>
            <person name="Matsuura K."/>
            <person name="Barry K."/>
            <person name="Labutti K."/>
            <person name="Kuo R."/>
            <person name="Ohm R.A."/>
            <person name="Bhattacharya S.S."/>
            <person name="Shirouzu T."/>
            <person name="Yoshinaga Y."/>
            <person name="Martin F.M."/>
            <person name="Grigoriev I.V."/>
            <person name="Hibbett D.S."/>
        </authorList>
    </citation>
    <scope>NUCLEOTIDE SEQUENCE [LARGE SCALE GENOMIC DNA]</scope>
    <source>
        <strain evidence="2 3">93-53</strain>
    </source>
</reference>
<feature type="transmembrane region" description="Helical" evidence="1">
    <location>
        <begin position="82"/>
        <end position="103"/>
    </location>
</feature>
<keyword evidence="1" id="KW-1133">Transmembrane helix</keyword>
<dbReference type="EMBL" id="KV427612">
    <property type="protein sequence ID" value="KZT09266.1"/>
    <property type="molecule type" value="Genomic_DNA"/>
</dbReference>